<reference evidence="16" key="2">
    <citation type="journal article" date="2013" name="Nat. Genet.">
        <title>The genome of the platyfish, Xiphophorus maculatus, provides insights into evolutionary adaptation and several complex traits.</title>
        <authorList>
            <person name="Schartl M."/>
            <person name="Walter R.B."/>
            <person name="Shen Y."/>
            <person name="Garcia T."/>
            <person name="Catchen J."/>
            <person name="Amores A."/>
            <person name="Braasch I."/>
            <person name="Chalopin D."/>
            <person name="Volff J.N."/>
            <person name="Lesch K.P."/>
            <person name="Bisazza A."/>
            <person name="Minx P."/>
            <person name="Hillier L."/>
            <person name="Wilson R.K."/>
            <person name="Fuerstenberg S."/>
            <person name="Boore J."/>
            <person name="Searle S."/>
            <person name="Postlethwait J.H."/>
            <person name="Warren W.C."/>
        </authorList>
    </citation>
    <scope>NUCLEOTIDE SEQUENCE [LARGE SCALE GENOMIC DNA]</scope>
    <source>
        <strain evidence="16">JP 163 A</strain>
    </source>
</reference>
<dbReference type="GO" id="GO:0005524">
    <property type="term" value="F:ATP binding"/>
    <property type="evidence" value="ECO:0007669"/>
    <property type="project" value="UniProtKB-KW"/>
</dbReference>
<dbReference type="GO" id="GO:0007018">
    <property type="term" value="P:microtubule-based movement"/>
    <property type="evidence" value="ECO:0007669"/>
    <property type="project" value="InterPro"/>
</dbReference>
<dbReference type="InterPro" id="IPR035699">
    <property type="entry name" value="AAA_6"/>
</dbReference>
<keyword evidence="3" id="KW-0963">Cytoplasm</keyword>
<dbReference type="Proteomes" id="UP000002852">
    <property type="component" value="Unassembled WGS sequence"/>
</dbReference>
<dbReference type="Pfam" id="PF12774">
    <property type="entry name" value="AAA_6"/>
    <property type="match status" value="1"/>
</dbReference>
<protein>
    <recommendedName>
        <fullName evidence="17">Dynein heavy chain hydrolytic ATP-binding dynein motor region domain-containing protein</fullName>
    </recommendedName>
</protein>
<dbReference type="GO" id="GO:0005929">
    <property type="term" value="C:cilium"/>
    <property type="evidence" value="ECO:0007669"/>
    <property type="project" value="UniProtKB-SubCell"/>
</dbReference>
<dbReference type="OMA" id="VQTWIAN"/>
<dbReference type="Gene3D" id="3.40.50.300">
    <property type="entry name" value="P-loop containing nucleotide triphosphate hydrolases"/>
    <property type="match status" value="1"/>
</dbReference>
<reference evidence="15" key="3">
    <citation type="submission" date="2025-08" db="UniProtKB">
        <authorList>
            <consortium name="Ensembl"/>
        </authorList>
    </citation>
    <scope>IDENTIFICATION</scope>
    <source>
        <strain evidence="15">JP 163 A</strain>
    </source>
</reference>
<feature type="domain" description="Dynein heavy chain hydrolytic ATP-binding dynein motor region" evidence="14">
    <location>
        <begin position="1"/>
        <end position="91"/>
    </location>
</feature>
<keyword evidence="5" id="KW-0547">Nucleotide-binding</keyword>
<name>A0A3B5RAN2_XIPMA</name>
<evidence type="ECO:0000256" key="3">
    <source>
        <dbReference type="ARBA" id="ARBA00022490"/>
    </source>
</evidence>
<dbReference type="Gene3D" id="1.10.8.710">
    <property type="match status" value="1"/>
</dbReference>
<dbReference type="InterPro" id="IPR043157">
    <property type="entry name" value="Dynein_AAA1S"/>
</dbReference>
<evidence type="ECO:0000313" key="16">
    <source>
        <dbReference type="Proteomes" id="UP000002852"/>
    </source>
</evidence>
<evidence type="ECO:0000256" key="10">
    <source>
        <dbReference type="ARBA" id="ARBA00023175"/>
    </source>
</evidence>
<dbReference type="InterPro" id="IPR026983">
    <property type="entry name" value="DHC"/>
</dbReference>
<dbReference type="Pfam" id="PF07728">
    <property type="entry name" value="AAA_5"/>
    <property type="match status" value="1"/>
</dbReference>
<evidence type="ECO:0000256" key="9">
    <source>
        <dbReference type="ARBA" id="ARBA00023069"/>
    </source>
</evidence>
<evidence type="ECO:0000259" key="13">
    <source>
        <dbReference type="Pfam" id="PF07728"/>
    </source>
</evidence>
<dbReference type="GO" id="GO:0051959">
    <property type="term" value="F:dynein light intermediate chain binding"/>
    <property type="evidence" value="ECO:0007669"/>
    <property type="project" value="InterPro"/>
</dbReference>
<accession>A0A3B5RAN2</accession>
<proteinExistence type="predicted"/>
<sequence length="277" mass="31924">MTVLYKLAREQLSKQSHYDFGLRALKSVLVMAGELKRDSPNLNEDVVLMRALRDMNLPKFVYEDVPLFLGLITDLFPGLDCPRVRYPNFNDRHFKTLHTTMVVGPTGGGKSVVISTMGLQTKLYPLNSKAMSVTELYGVLDPDTRDWTDGILSNIFREINSKLYFSDKLLKPLHWTSRYILFDGDVDALWVENMNSVMDDNKLLTLANGERIRLQNHCALLFEVGDLQYASPATVSRCGMVFVDPKNLRYTPYWQRWVASRPEKVFRMIYSVFIVFF</sequence>
<evidence type="ECO:0008006" key="17">
    <source>
        <dbReference type="Google" id="ProtNLM"/>
    </source>
</evidence>
<dbReference type="GO" id="GO:0030286">
    <property type="term" value="C:dynein complex"/>
    <property type="evidence" value="ECO:0007669"/>
    <property type="project" value="UniProtKB-KW"/>
</dbReference>
<dbReference type="AlphaFoldDB" id="A0A3B5RAN2"/>
<reference evidence="16" key="1">
    <citation type="submission" date="2012-01" db="EMBL/GenBank/DDBJ databases">
        <authorList>
            <person name="Walter R."/>
            <person name="Schartl M."/>
            <person name="Warren W."/>
        </authorList>
    </citation>
    <scope>NUCLEOTIDE SEQUENCE [LARGE SCALE GENOMIC DNA]</scope>
    <source>
        <strain evidence="16">JP 163 A</strain>
    </source>
</reference>
<dbReference type="PANTHER" id="PTHR22878:SF63">
    <property type="entry name" value="DYNEIN AXONEMAL HEAVY CHAIN 10"/>
    <property type="match status" value="1"/>
</dbReference>
<evidence type="ECO:0000256" key="7">
    <source>
        <dbReference type="ARBA" id="ARBA00023017"/>
    </source>
</evidence>
<evidence type="ECO:0000313" key="15">
    <source>
        <dbReference type="Ensembl" id="ENSXMAP00000040114.1"/>
    </source>
</evidence>
<evidence type="ECO:0000256" key="2">
    <source>
        <dbReference type="ARBA" id="ARBA00004245"/>
    </source>
</evidence>
<evidence type="ECO:0000259" key="14">
    <source>
        <dbReference type="Pfam" id="PF12774"/>
    </source>
</evidence>
<evidence type="ECO:0000256" key="5">
    <source>
        <dbReference type="ARBA" id="ARBA00022741"/>
    </source>
</evidence>
<dbReference type="InterPro" id="IPR027417">
    <property type="entry name" value="P-loop_NTPase"/>
</dbReference>
<dbReference type="GO" id="GO:0005874">
    <property type="term" value="C:microtubule"/>
    <property type="evidence" value="ECO:0007669"/>
    <property type="project" value="UniProtKB-KW"/>
</dbReference>
<evidence type="ECO:0000256" key="6">
    <source>
        <dbReference type="ARBA" id="ARBA00022840"/>
    </source>
</evidence>
<evidence type="ECO:0000256" key="11">
    <source>
        <dbReference type="ARBA" id="ARBA00023212"/>
    </source>
</evidence>
<keyword evidence="12" id="KW-0966">Cell projection</keyword>
<keyword evidence="9" id="KW-0969">Cilium</keyword>
<keyword evidence="16" id="KW-1185">Reference proteome</keyword>
<dbReference type="PANTHER" id="PTHR22878">
    <property type="entry name" value="DYNEIN HEAVY CHAIN 6, AXONEMAL-LIKE-RELATED"/>
    <property type="match status" value="1"/>
</dbReference>
<keyword evidence="7" id="KW-0243">Dynein</keyword>
<dbReference type="FunFam" id="1.10.8.710:FF:000001">
    <property type="entry name" value="Dynein axonemal heavy chain 2"/>
    <property type="match status" value="1"/>
</dbReference>
<evidence type="ECO:0000256" key="12">
    <source>
        <dbReference type="ARBA" id="ARBA00023273"/>
    </source>
</evidence>
<dbReference type="GeneTree" id="ENSGT00940000154642"/>
<dbReference type="Ensembl" id="ENSXMAT00000028825.1">
    <property type="protein sequence ID" value="ENSXMAP00000040114.1"/>
    <property type="gene ID" value="ENSXMAG00000029259.1"/>
</dbReference>
<dbReference type="SUPFAM" id="SSF52540">
    <property type="entry name" value="P-loop containing nucleoside triphosphate hydrolases"/>
    <property type="match status" value="1"/>
</dbReference>
<dbReference type="STRING" id="8083.ENSXMAP00000040114"/>
<feature type="domain" description="ATPase dynein-related AAA" evidence="13">
    <location>
        <begin position="101"/>
        <end position="238"/>
    </location>
</feature>
<reference evidence="15" key="4">
    <citation type="submission" date="2025-09" db="UniProtKB">
        <authorList>
            <consortium name="Ensembl"/>
        </authorList>
    </citation>
    <scope>IDENTIFICATION</scope>
    <source>
        <strain evidence="15">JP 163 A</strain>
    </source>
</reference>
<organism evidence="15 16">
    <name type="scientific">Xiphophorus maculatus</name>
    <name type="common">Southern platyfish</name>
    <name type="synonym">Platypoecilus maculatus</name>
    <dbReference type="NCBI Taxonomy" id="8083"/>
    <lineage>
        <taxon>Eukaryota</taxon>
        <taxon>Metazoa</taxon>
        <taxon>Chordata</taxon>
        <taxon>Craniata</taxon>
        <taxon>Vertebrata</taxon>
        <taxon>Euteleostomi</taxon>
        <taxon>Actinopterygii</taxon>
        <taxon>Neopterygii</taxon>
        <taxon>Teleostei</taxon>
        <taxon>Neoteleostei</taxon>
        <taxon>Acanthomorphata</taxon>
        <taxon>Ovalentaria</taxon>
        <taxon>Atherinomorphae</taxon>
        <taxon>Cyprinodontiformes</taxon>
        <taxon>Poeciliidae</taxon>
        <taxon>Poeciliinae</taxon>
        <taxon>Xiphophorus</taxon>
    </lineage>
</organism>
<keyword evidence="4" id="KW-0493">Microtubule</keyword>
<dbReference type="InParanoid" id="A0A3B5RAN2"/>
<keyword evidence="6" id="KW-0067">ATP-binding</keyword>
<evidence type="ECO:0000256" key="8">
    <source>
        <dbReference type="ARBA" id="ARBA00023054"/>
    </source>
</evidence>
<evidence type="ECO:0000256" key="1">
    <source>
        <dbReference type="ARBA" id="ARBA00004138"/>
    </source>
</evidence>
<dbReference type="InterPro" id="IPR011704">
    <property type="entry name" value="ATPase_dyneun-rel_AAA"/>
</dbReference>
<evidence type="ECO:0000256" key="4">
    <source>
        <dbReference type="ARBA" id="ARBA00022701"/>
    </source>
</evidence>
<keyword evidence="8" id="KW-0175">Coiled coil</keyword>
<keyword evidence="10" id="KW-0505">Motor protein</keyword>
<keyword evidence="11" id="KW-0206">Cytoskeleton</keyword>
<comment type="subcellular location">
    <subcellularLocation>
        <location evidence="1">Cell projection</location>
        <location evidence="1">Cilium</location>
    </subcellularLocation>
    <subcellularLocation>
        <location evidence="2">Cytoplasm</location>
        <location evidence="2">Cytoskeleton</location>
    </subcellularLocation>
</comment>
<dbReference type="GO" id="GO:0045505">
    <property type="term" value="F:dynein intermediate chain binding"/>
    <property type="evidence" value="ECO:0007669"/>
    <property type="project" value="InterPro"/>
</dbReference>
<dbReference type="GO" id="GO:0016887">
    <property type="term" value="F:ATP hydrolysis activity"/>
    <property type="evidence" value="ECO:0007669"/>
    <property type="project" value="InterPro"/>
</dbReference>